<proteinExistence type="predicted"/>
<dbReference type="Proteomes" id="UP001642482">
    <property type="component" value="Unassembled WGS sequence"/>
</dbReference>
<dbReference type="CDD" id="cd12148">
    <property type="entry name" value="fungal_TF_MHR"/>
    <property type="match status" value="1"/>
</dbReference>
<evidence type="ECO:0000256" key="5">
    <source>
        <dbReference type="ARBA" id="ARBA00023242"/>
    </source>
</evidence>
<dbReference type="Pfam" id="PF00172">
    <property type="entry name" value="Zn_clus"/>
    <property type="match status" value="1"/>
</dbReference>
<evidence type="ECO:0000256" key="6">
    <source>
        <dbReference type="SAM" id="MobiDB-lite"/>
    </source>
</evidence>
<feature type="region of interest" description="Disordered" evidence="6">
    <location>
        <begin position="1"/>
        <end position="23"/>
    </location>
</feature>
<evidence type="ECO:0000256" key="4">
    <source>
        <dbReference type="ARBA" id="ARBA00023163"/>
    </source>
</evidence>
<keyword evidence="9" id="KW-1185">Reference proteome</keyword>
<gene>
    <name evidence="8" type="ORF">SEUCBS140593_002705</name>
</gene>
<dbReference type="InterPro" id="IPR007219">
    <property type="entry name" value="XnlR_reg_dom"/>
</dbReference>
<evidence type="ECO:0000256" key="3">
    <source>
        <dbReference type="ARBA" id="ARBA00023015"/>
    </source>
</evidence>
<feature type="domain" description="Zn(2)-C6 fungal-type" evidence="7">
    <location>
        <begin position="29"/>
        <end position="59"/>
    </location>
</feature>
<dbReference type="InterPro" id="IPR001138">
    <property type="entry name" value="Zn2Cys6_DnaBD"/>
</dbReference>
<sequence length="709" mass="78354">MPNDAPDAETDAGARRLRKQTTRHVMSKTCETCKAKKSRCDSSRPQCDTCRRKGVACVYKERGQPGLRPGYGRAVEGRLSVLEESMAKMSESIQDVLRHVQSRPGNERPMSQPLSQAMEQPQSLPLEHSPQLPVPPIPQYSLPAPLPMISPLAHTGLDPALDPALDPSLPPRHIIDDLVALFFENVYPWAPLFHQPTFLANLVATPERQLLLHGMVVLGFRFWTKPTPLPAEREHYTKVSRDKLLVETINSTSLVAYQALALLAVDAVGDGPGPRSWNLMAMLVACARQLHFEHNPTPATVEPGVGGDARASSPSSPLVTNDEDGSTNGGPTVSSASAIEAEEKRRLFWTIYSLDRFSSVSHGQPCAIDRRRIRLQYPARDDDWGQSVPLAWFQGGAGSRSPTATLSAFALAAPLPEGTSLWQCFVDILALMDQLNHLLVQPTNLSLPAQCQEWQSKFRRIEMLRLAWRENLPASVWEPPPHFNAMWHLVHFTYYLVQIRIYMVAAFFTTTSPHMRPSPAARVQLRQTVGTVAGLASGLTAEQVGQLGPMFAFILWVAARCLIIMWTTGHTETTSSATAAPADLTSLLAALHQSALVWPCAACYAEIIQLILDTKNNPGGPTGLDIFNDTRRTVYGLRSRLGTLARHRFAFSTRDNNRDNRELFTSTDDFFDGVFAGLIDMPPAAMTPQQMGFGFGFVNPSPDFDRDWL</sequence>
<dbReference type="Pfam" id="PF04082">
    <property type="entry name" value="Fungal_trans"/>
    <property type="match status" value="1"/>
</dbReference>
<comment type="subcellular location">
    <subcellularLocation>
        <location evidence="1">Nucleus</location>
    </subcellularLocation>
</comment>
<dbReference type="EMBL" id="CAWUHD010000019">
    <property type="protein sequence ID" value="CAK7215956.1"/>
    <property type="molecule type" value="Genomic_DNA"/>
</dbReference>
<dbReference type="SMART" id="SM00066">
    <property type="entry name" value="GAL4"/>
    <property type="match status" value="1"/>
</dbReference>
<feature type="compositionally biased region" description="Polar residues" evidence="6">
    <location>
        <begin position="112"/>
        <end position="123"/>
    </location>
</feature>
<evidence type="ECO:0000259" key="7">
    <source>
        <dbReference type="PROSITE" id="PS50048"/>
    </source>
</evidence>
<evidence type="ECO:0000313" key="8">
    <source>
        <dbReference type="EMBL" id="CAK7215956.1"/>
    </source>
</evidence>
<organism evidence="8 9">
    <name type="scientific">Sporothrix eucalyptigena</name>
    <dbReference type="NCBI Taxonomy" id="1812306"/>
    <lineage>
        <taxon>Eukaryota</taxon>
        <taxon>Fungi</taxon>
        <taxon>Dikarya</taxon>
        <taxon>Ascomycota</taxon>
        <taxon>Pezizomycotina</taxon>
        <taxon>Sordariomycetes</taxon>
        <taxon>Sordariomycetidae</taxon>
        <taxon>Ophiostomatales</taxon>
        <taxon>Ophiostomataceae</taxon>
        <taxon>Sporothrix</taxon>
    </lineage>
</organism>
<keyword evidence="4" id="KW-0804">Transcription</keyword>
<dbReference type="PANTHER" id="PTHR47338">
    <property type="entry name" value="ZN(II)2CYS6 TRANSCRIPTION FACTOR (EUROFUNG)-RELATED"/>
    <property type="match status" value="1"/>
</dbReference>
<evidence type="ECO:0000313" key="9">
    <source>
        <dbReference type="Proteomes" id="UP001642482"/>
    </source>
</evidence>
<dbReference type="CDD" id="cd00067">
    <property type="entry name" value="GAL4"/>
    <property type="match status" value="1"/>
</dbReference>
<dbReference type="PANTHER" id="PTHR47338:SF28">
    <property type="entry name" value="C6 TRANSCRIPTION FACTOR"/>
    <property type="match status" value="1"/>
</dbReference>
<keyword evidence="2" id="KW-0479">Metal-binding</keyword>
<dbReference type="InterPro" id="IPR036864">
    <property type="entry name" value="Zn2-C6_fun-type_DNA-bd_sf"/>
</dbReference>
<accession>A0ABP0B8X8</accession>
<evidence type="ECO:0000256" key="1">
    <source>
        <dbReference type="ARBA" id="ARBA00004123"/>
    </source>
</evidence>
<dbReference type="SUPFAM" id="SSF57701">
    <property type="entry name" value="Zn2/Cys6 DNA-binding domain"/>
    <property type="match status" value="1"/>
</dbReference>
<dbReference type="InterPro" id="IPR050815">
    <property type="entry name" value="TF_fung"/>
</dbReference>
<dbReference type="PROSITE" id="PS00463">
    <property type="entry name" value="ZN2_CY6_FUNGAL_1"/>
    <property type="match status" value="1"/>
</dbReference>
<feature type="region of interest" description="Disordered" evidence="6">
    <location>
        <begin position="295"/>
        <end position="336"/>
    </location>
</feature>
<comment type="caution">
    <text evidence="8">The sequence shown here is derived from an EMBL/GenBank/DDBJ whole genome shotgun (WGS) entry which is preliminary data.</text>
</comment>
<evidence type="ECO:0000256" key="2">
    <source>
        <dbReference type="ARBA" id="ARBA00022723"/>
    </source>
</evidence>
<feature type="region of interest" description="Disordered" evidence="6">
    <location>
        <begin position="102"/>
        <end position="126"/>
    </location>
</feature>
<name>A0ABP0B8X8_9PEZI</name>
<protein>
    <recommendedName>
        <fullName evidence="7">Zn(2)-C6 fungal-type domain-containing protein</fullName>
    </recommendedName>
</protein>
<keyword evidence="3" id="KW-0805">Transcription regulation</keyword>
<dbReference type="SMART" id="SM00906">
    <property type="entry name" value="Fungal_trans"/>
    <property type="match status" value="1"/>
</dbReference>
<reference evidence="8 9" key="1">
    <citation type="submission" date="2024-01" db="EMBL/GenBank/DDBJ databases">
        <authorList>
            <person name="Allen C."/>
            <person name="Tagirdzhanova G."/>
        </authorList>
    </citation>
    <scope>NUCLEOTIDE SEQUENCE [LARGE SCALE GENOMIC DNA]</scope>
</reference>
<dbReference type="PROSITE" id="PS50048">
    <property type="entry name" value="ZN2_CY6_FUNGAL_2"/>
    <property type="match status" value="1"/>
</dbReference>
<dbReference type="Gene3D" id="4.10.240.10">
    <property type="entry name" value="Zn(2)-C6 fungal-type DNA-binding domain"/>
    <property type="match status" value="1"/>
</dbReference>
<keyword evidence="5" id="KW-0539">Nucleus</keyword>
<feature type="compositionally biased region" description="Acidic residues" evidence="6">
    <location>
        <begin position="1"/>
        <end position="10"/>
    </location>
</feature>